<dbReference type="PANTHER" id="PTHR43584:SF8">
    <property type="entry name" value="N-ACETYLMURAMATE ALPHA-1-PHOSPHATE URIDYLYLTRANSFERASE"/>
    <property type="match status" value="1"/>
</dbReference>
<feature type="domain" description="Nucleotidyl transferase" evidence="3">
    <location>
        <begin position="5"/>
        <end position="118"/>
    </location>
</feature>
<dbReference type="STRING" id="364032.SAMN05443662_1198"/>
<dbReference type="InterPro" id="IPR054790">
    <property type="entry name" value="MurU"/>
</dbReference>
<evidence type="ECO:0000256" key="2">
    <source>
        <dbReference type="ARBA" id="ARBA00022695"/>
    </source>
</evidence>
<dbReference type="InterPro" id="IPR050065">
    <property type="entry name" value="GlmU-like"/>
</dbReference>
<keyword evidence="1 4" id="KW-0808">Transferase</keyword>
<dbReference type="InterPro" id="IPR029044">
    <property type="entry name" value="Nucleotide-diphossugar_trans"/>
</dbReference>
<evidence type="ECO:0000313" key="5">
    <source>
        <dbReference type="Proteomes" id="UP000198461"/>
    </source>
</evidence>
<keyword evidence="5" id="KW-1185">Reference proteome</keyword>
<gene>
    <name evidence="4" type="ORF">SAMN05443662_1198</name>
</gene>
<dbReference type="EMBL" id="FSRE01000003">
    <property type="protein sequence ID" value="SIO02716.1"/>
    <property type="molecule type" value="Genomic_DNA"/>
</dbReference>
<organism evidence="4 5">
    <name type="scientific">Sulfurivirga caldicuralii</name>
    <dbReference type="NCBI Taxonomy" id="364032"/>
    <lineage>
        <taxon>Bacteria</taxon>
        <taxon>Pseudomonadati</taxon>
        <taxon>Pseudomonadota</taxon>
        <taxon>Gammaproteobacteria</taxon>
        <taxon>Thiotrichales</taxon>
        <taxon>Piscirickettsiaceae</taxon>
        <taxon>Sulfurivirga</taxon>
    </lineage>
</organism>
<evidence type="ECO:0000259" key="3">
    <source>
        <dbReference type="Pfam" id="PF00483"/>
    </source>
</evidence>
<protein>
    <submittedName>
        <fullName evidence="4">MurNAc alpha-1-phosphate uridylyltransferase</fullName>
    </submittedName>
</protein>
<evidence type="ECO:0000313" key="4">
    <source>
        <dbReference type="EMBL" id="SIO02716.1"/>
    </source>
</evidence>
<evidence type="ECO:0000256" key="1">
    <source>
        <dbReference type="ARBA" id="ARBA00022679"/>
    </source>
</evidence>
<dbReference type="SUPFAM" id="SSF53448">
    <property type="entry name" value="Nucleotide-diphospho-sugar transferases"/>
    <property type="match status" value="1"/>
</dbReference>
<dbReference type="InterPro" id="IPR005835">
    <property type="entry name" value="NTP_transferase_dom"/>
</dbReference>
<dbReference type="NCBIfam" id="NF045761">
    <property type="entry name" value="NAMPUrTaseMurU"/>
    <property type="match status" value="1"/>
</dbReference>
<reference evidence="4 5" key="1">
    <citation type="submission" date="2016-11" db="EMBL/GenBank/DDBJ databases">
        <authorList>
            <person name="Jaros S."/>
            <person name="Januszkiewicz K."/>
            <person name="Wedrychowicz H."/>
        </authorList>
    </citation>
    <scope>NUCLEOTIDE SEQUENCE [LARGE SCALE GENOMIC DNA]</scope>
    <source>
        <strain evidence="4 5">DSM 17737</strain>
    </source>
</reference>
<proteinExistence type="predicted"/>
<keyword evidence="2 4" id="KW-0548">Nucleotidyltransferase</keyword>
<dbReference type="CDD" id="cd06422">
    <property type="entry name" value="NTP_transferase_like_1"/>
    <property type="match status" value="1"/>
</dbReference>
<dbReference type="AlphaFoldDB" id="A0A1N6G594"/>
<dbReference type="GO" id="GO:0016779">
    <property type="term" value="F:nucleotidyltransferase activity"/>
    <property type="evidence" value="ECO:0007669"/>
    <property type="project" value="UniProtKB-KW"/>
</dbReference>
<accession>A0A1N6G594</accession>
<dbReference type="PANTHER" id="PTHR43584">
    <property type="entry name" value="NUCLEOTIDYL TRANSFERASE"/>
    <property type="match status" value="1"/>
</dbReference>
<dbReference type="RefSeq" id="WP_407702707.1">
    <property type="nucleotide sequence ID" value="NZ_FSRE01000003.1"/>
</dbReference>
<dbReference type="Proteomes" id="UP000198461">
    <property type="component" value="Unassembled WGS sequence"/>
</dbReference>
<name>A0A1N6G594_9GAMM</name>
<dbReference type="Pfam" id="PF00483">
    <property type="entry name" value="NTP_transferase"/>
    <property type="match status" value="1"/>
</dbReference>
<sequence length="219" mass="23497">MLDTAMVLAAGRGKRMRPLTDTTPKPLLPVCGRPLLAWHLHKLANAGFRRVVVNGAWLPEQIEAFLQACTLDLEIIFSPEPPGGLETAGGIVQALAWLGDEPFAVINGDVFSEYDYARFQPPQGLAHLVLVPSPAHNSDGDFGLEAGRVTPQGPWTFSGLSVLSPKLFRGVAPGFRPLAPLLREAMAQGTVTGEVFEGLWSDVGTPERLHALEKTLGCA</sequence>
<dbReference type="Gene3D" id="3.90.550.10">
    <property type="entry name" value="Spore Coat Polysaccharide Biosynthesis Protein SpsA, Chain A"/>
    <property type="match status" value="1"/>
</dbReference>